<dbReference type="RefSeq" id="WP_285437396.1">
    <property type="nucleotide sequence ID" value="NZ_JASJUS010000218.1"/>
</dbReference>
<feature type="non-terminal residue" evidence="2">
    <location>
        <position position="1"/>
    </location>
</feature>
<sequence>LRRGHRRPAVGPNLRRGHRRPAVGPNLRRGHRRPAVGPIAECEAALSTYVDWSLTEVLRGDDDAWMQRVDVVQPVLWAVMV</sequence>
<organism evidence="2 3">
    <name type="scientific">Streptomyces fuscus</name>
    <dbReference type="NCBI Taxonomy" id="3048495"/>
    <lineage>
        <taxon>Bacteria</taxon>
        <taxon>Bacillati</taxon>
        <taxon>Actinomycetota</taxon>
        <taxon>Actinomycetes</taxon>
        <taxon>Kitasatosporales</taxon>
        <taxon>Streptomycetaceae</taxon>
        <taxon>Streptomyces</taxon>
    </lineage>
</organism>
<name>A0ABT7JFR1_9ACTN</name>
<feature type="region of interest" description="Disordered" evidence="1">
    <location>
        <begin position="1"/>
        <end position="35"/>
    </location>
</feature>
<evidence type="ECO:0000256" key="1">
    <source>
        <dbReference type="SAM" id="MobiDB-lite"/>
    </source>
</evidence>
<evidence type="ECO:0000313" key="3">
    <source>
        <dbReference type="Proteomes" id="UP001241926"/>
    </source>
</evidence>
<dbReference type="Gene3D" id="3.40.366.10">
    <property type="entry name" value="Malonyl-Coenzyme A Acyl Carrier Protein, domain 2"/>
    <property type="match status" value="1"/>
</dbReference>
<evidence type="ECO:0000313" key="2">
    <source>
        <dbReference type="EMBL" id="MDL2082348.1"/>
    </source>
</evidence>
<dbReference type="InterPro" id="IPR001227">
    <property type="entry name" value="Ac_transferase_dom_sf"/>
</dbReference>
<reference evidence="2 3" key="1">
    <citation type="submission" date="2023-05" db="EMBL/GenBank/DDBJ databases">
        <title>Streptomyces fuscus sp. nov., a brown-black pigment producing actinomyces isolated from dry sand of Sea duck farm.</title>
        <authorList>
            <person name="Xie J."/>
            <person name="Shen N."/>
        </authorList>
    </citation>
    <scope>NUCLEOTIDE SEQUENCE [LARGE SCALE GENOMIC DNA]</scope>
    <source>
        <strain evidence="2 3">GXMU-J15</strain>
    </source>
</reference>
<gene>
    <name evidence="2" type="ORF">QNN03_38775</name>
</gene>
<keyword evidence="3" id="KW-1185">Reference proteome</keyword>
<dbReference type="EMBL" id="JASJUS010000218">
    <property type="protein sequence ID" value="MDL2082348.1"/>
    <property type="molecule type" value="Genomic_DNA"/>
</dbReference>
<accession>A0ABT7JFR1</accession>
<comment type="caution">
    <text evidence="2">The sequence shown here is derived from an EMBL/GenBank/DDBJ whole genome shotgun (WGS) entry which is preliminary data.</text>
</comment>
<protein>
    <submittedName>
        <fullName evidence="2">Uncharacterized protein</fullName>
    </submittedName>
</protein>
<proteinExistence type="predicted"/>
<dbReference type="Proteomes" id="UP001241926">
    <property type="component" value="Unassembled WGS sequence"/>
</dbReference>